<protein>
    <recommendedName>
        <fullName evidence="4">Coiled-coil domain-containing protein 117</fullName>
    </recommendedName>
</protein>
<accession>A0AAW0PTK4</accession>
<keyword evidence="3" id="KW-1185">Reference proteome</keyword>
<evidence type="ECO:0000313" key="2">
    <source>
        <dbReference type="EMBL" id="KAK7933060.1"/>
    </source>
</evidence>
<feature type="compositionally biased region" description="Low complexity" evidence="1">
    <location>
        <begin position="244"/>
        <end position="254"/>
    </location>
</feature>
<feature type="compositionally biased region" description="Low complexity" evidence="1">
    <location>
        <begin position="278"/>
        <end position="287"/>
    </location>
</feature>
<dbReference type="PANTHER" id="PTHR36128:SF1">
    <property type="entry name" value="COILED-COIL DOMAIN-CONTAINING PROTEIN 117"/>
    <property type="match status" value="1"/>
</dbReference>
<proteinExistence type="predicted"/>
<feature type="region of interest" description="Disordered" evidence="1">
    <location>
        <begin position="237"/>
        <end position="294"/>
    </location>
</feature>
<dbReference type="InterPro" id="IPR031630">
    <property type="entry name" value="CCDC117"/>
</dbReference>
<feature type="compositionally biased region" description="Pro residues" evidence="1">
    <location>
        <begin position="257"/>
        <end position="267"/>
    </location>
</feature>
<evidence type="ECO:0000313" key="3">
    <source>
        <dbReference type="Proteomes" id="UP001460270"/>
    </source>
</evidence>
<sequence>MFTVVYKTEGNLRGDSCSHKFGVKGLVQMHQPVPVAPLGLLPSMYPFCVPNSLPTFDLGAHITAPLLHEEHFSNSWETRCLRKHRRRSDDEVCSPKRRRLMETDPCSPHSSADWKREDSCSSVAPPGVPPLPSHTPLSQFGPGTHSSCSMEVEAAQRRLREIEDRITLEDDSDSELEVEVCPRRPVLVLSDSLKEGLQRGLSDILPHTVAQSVSHSCMELVLWRPPDDPFSHKLKETLHKQQRKQQQQQQQQQRGPQNPPTPCPSPAPHRDTAPALYSHSHSQSQGQGEEDMEM</sequence>
<reference evidence="3" key="1">
    <citation type="submission" date="2024-04" db="EMBL/GenBank/DDBJ databases">
        <title>Salinicola lusitanus LLJ914,a marine bacterium isolated from the Okinawa Trough.</title>
        <authorList>
            <person name="Li J."/>
        </authorList>
    </citation>
    <scope>NUCLEOTIDE SEQUENCE [LARGE SCALE GENOMIC DNA]</scope>
</reference>
<dbReference type="AlphaFoldDB" id="A0AAW0PTK4"/>
<dbReference type="EMBL" id="JBBPFD010000003">
    <property type="protein sequence ID" value="KAK7933060.1"/>
    <property type="molecule type" value="Genomic_DNA"/>
</dbReference>
<gene>
    <name evidence="2" type="ORF">WMY93_003956</name>
</gene>
<evidence type="ECO:0008006" key="4">
    <source>
        <dbReference type="Google" id="ProtNLM"/>
    </source>
</evidence>
<organism evidence="2 3">
    <name type="scientific">Mugilogobius chulae</name>
    <name type="common">yellowstripe goby</name>
    <dbReference type="NCBI Taxonomy" id="88201"/>
    <lineage>
        <taxon>Eukaryota</taxon>
        <taxon>Metazoa</taxon>
        <taxon>Chordata</taxon>
        <taxon>Craniata</taxon>
        <taxon>Vertebrata</taxon>
        <taxon>Euteleostomi</taxon>
        <taxon>Actinopterygii</taxon>
        <taxon>Neopterygii</taxon>
        <taxon>Teleostei</taxon>
        <taxon>Neoteleostei</taxon>
        <taxon>Acanthomorphata</taxon>
        <taxon>Gobiaria</taxon>
        <taxon>Gobiiformes</taxon>
        <taxon>Gobioidei</taxon>
        <taxon>Gobiidae</taxon>
        <taxon>Gobionellinae</taxon>
        <taxon>Mugilogobius</taxon>
    </lineage>
</organism>
<name>A0AAW0PTK4_9GOBI</name>
<feature type="region of interest" description="Disordered" evidence="1">
    <location>
        <begin position="100"/>
        <end position="151"/>
    </location>
</feature>
<evidence type="ECO:0000256" key="1">
    <source>
        <dbReference type="SAM" id="MobiDB-lite"/>
    </source>
</evidence>
<dbReference type="PANTHER" id="PTHR36128">
    <property type="entry name" value="COILED-COIL DOMAIN-CONTAINING PROTEIN 117"/>
    <property type="match status" value="1"/>
</dbReference>
<dbReference type="Pfam" id="PF15810">
    <property type="entry name" value="CCDC117"/>
    <property type="match status" value="1"/>
</dbReference>
<dbReference type="Proteomes" id="UP001460270">
    <property type="component" value="Unassembled WGS sequence"/>
</dbReference>
<comment type="caution">
    <text evidence="2">The sequence shown here is derived from an EMBL/GenBank/DDBJ whole genome shotgun (WGS) entry which is preliminary data.</text>
</comment>